<protein>
    <submittedName>
        <fullName evidence="3">Uncharacterized protein isoform X1</fullName>
    </submittedName>
</protein>
<dbReference type="RefSeq" id="XP_028344038.1">
    <property type="nucleotide sequence ID" value="XM_028488237.2"/>
</dbReference>
<accession>A0A455B7R5</accession>
<dbReference type="GeneID" id="114486083"/>
<sequence>MLCGAAIVPISRRTKLKPKAAQLPPRRPWGPRWEARGGGHGQPLSSTFMALLSTSAAFSQRTEQLGRGCVCFSEPETGYLQAESWPPGPAGTRGPVSGRFPSGFPLGHHLGRGPSGQGWSPPLTAQFSPRSPRTLVAEEGAWAGARQGPAQRRGGLPDRPLAELGRGVSSFLRLTSHYVCRAHPVYALILGWTLGLPPPFGRAEEAASSALPSPSSPVLLWCGPRHLSPGSLQTSLACPLPGRSSRRSIGTFLEYRSANSLPSLKPSVAPQSPRVSLDSQDLTPTCIPSRQPRLCLCLRGTQTGLLRPCSHYLESSASFFSW</sequence>
<dbReference type="InParanoid" id="A0A455B7R5"/>
<evidence type="ECO:0000256" key="1">
    <source>
        <dbReference type="SAM" id="MobiDB-lite"/>
    </source>
</evidence>
<dbReference type="Proteomes" id="UP000248484">
    <property type="component" value="Chromosome 4"/>
</dbReference>
<name>A0A455B7R5_PHYMC</name>
<gene>
    <name evidence="3" type="primary">LOC114486083</name>
</gene>
<evidence type="ECO:0000313" key="3">
    <source>
        <dbReference type="RefSeq" id="XP_028344038.1"/>
    </source>
</evidence>
<dbReference type="AlphaFoldDB" id="A0A455B7R5"/>
<feature type="region of interest" description="Disordered" evidence="1">
    <location>
        <begin position="17"/>
        <end position="41"/>
    </location>
</feature>
<dbReference type="KEGG" id="pcad:114486083"/>
<keyword evidence="2" id="KW-1185">Reference proteome</keyword>
<proteinExistence type="predicted"/>
<reference evidence="3" key="1">
    <citation type="submission" date="2025-08" db="UniProtKB">
        <authorList>
            <consortium name="RefSeq"/>
        </authorList>
    </citation>
    <scope>IDENTIFICATION</scope>
    <source>
        <tissue evidence="3">Muscle</tissue>
    </source>
</reference>
<organism evidence="2 3">
    <name type="scientific">Physeter macrocephalus</name>
    <name type="common">Sperm whale</name>
    <name type="synonym">Physeter catodon</name>
    <dbReference type="NCBI Taxonomy" id="9755"/>
    <lineage>
        <taxon>Eukaryota</taxon>
        <taxon>Metazoa</taxon>
        <taxon>Chordata</taxon>
        <taxon>Craniata</taxon>
        <taxon>Vertebrata</taxon>
        <taxon>Euteleostomi</taxon>
        <taxon>Mammalia</taxon>
        <taxon>Eutheria</taxon>
        <taxon>Laurasiatheria</taxon>
        <taxon>Artiodactyla</taxon>
        <taxon>Whippomorpha</taxon>
        <taxon>Cetacea</taxon>
        <taxon>Odontoceti</taxon>
        <taxon>Physeteridae</taxon>
        <taxon>Physeter</taxon>
    </lineage>
</organism>
<evidence type="ECO:0000313" key="2">
    <source>
        <dbReference type="Proteomes" id="UP000248484"/>
    </source>
</evidence>